<gene>
    <name evidence="1" type="ORF">SBA5_190019</name>
</gene>
<evidence type="ECO:0000313" key="2">
    <source>
        <dbReference type="Proteomes" id="UP000239735"/>
    </source>
</evidence>
<dbReference type="Proteomes" id="UP000239735">
    <property type="component" value="Unassembled WGS sequence"/>
</dbReference>
<evidence type="ECO:0000313" key="1">
    <source>
        <dbReference type="EMBL" id="SPE19042.1"/>
    </source>
</evidence>
<sequence>MVVAWARLIEGVIETQIASVAIVSPLPEDQACAYQNRRGMMGLVTKRQGARERGNEKEAGKL</sequence>
<proteinExistence type="predicted"/>
<organism evidence="1 2">
    <name type="scientific">Candidatus Sulfuritelmatomonas gaucii</name>
    <dbReference type="NCBI Taxonomy" id="2043161"/>
    <lineage>
        <taxon>Bacteria</taxon>
        <taxon>Pseudomonadati</taxon>
        <taxon>Acidobacteriota</taxon>
        <taxon>Terriglobia</taxon>
        <taxon>Terriglobales</taxon>
        <taxon>Acidobacteriaceae</taxon>
        <taxon>Candidatus Sulfuritelmatomonas</taxon>
    </lineage>
</organism>
<name>A0A2N9L6W8_9BACT</name>
<dbReference type="EMBL" id="OKRB01000074">
    <property type="protein sequence ID" value="SPE19042.1"/>
    <property type="molecule type" value="Genomic_DNA"/>
</dbReference>
<reference evidence="2" key="1">
    <citation type="submission" date="2018-02" db="EMBL/GenBank/DDBJ databases">
        <authorList>
            <person name="Hausmann B."/>
        </authorList>
    </citation>
    <scope>NUCLEOTIDE SEQUENCE [LARGE SCALE GENOMIC DNA]</scope>
    <source>
        <strain evidence="2">Peat soil MAG SbA5</strain>
    </source>
</reference>
<protein>
    <submittedName>
        <fullName evidence="1">Uncharacterized protein</fullName>
    </submittedName>
</protein>
<accession>A0A2N9L6W8</accession>
<dbReference type="AlphaFoldDB" id="A0A2N9L6W8"/>